<feature type="compositionally biased region" description="Polar residues" evidence="1">
    <location>
        <begin position="43"/>
        <end position="55"/>
    </location>
</feature>
<feature type="region of interest" description="Disordered" evidence="1">
    <location>
        <begin position="1"/>
        <end position="55"/>
    </location>
</feature>
<evidence type="ECO:0000256" key="1">
    <source>
        <dbReference type="SAM" id="MobiDB-lite"/>
    </source>
</evidence>
<evidence type="ECO:0000313" key="2">
    <source>
        <dbReference type="EMBL" id="KUM46676.1"/>
    </source>
</evidence>
<geneLocation type="mitochondrion" evidence="2"/>
<accession>A0A101LWK5</accession>
<name>A0A101LWK5_PICGL</name>
<feature type="compositionally biased region" description="Basic and acidic residues" evidence="1">
    <location>
        <begin position="1"/>
        <end position="10"/>
    </location>
</feature>
<dbReference type="EMBL" id="LKAM01000010">
    <property type="protein sequence ID" value="KUM46676.1"/>
    <property type="molecule type" value="Genomic_DNA"/>
</dbReference>
<reference evidence="2" key="1">
    <citation type="journal article" date="2015" name="Genome Biol. Evol.">
        <title>Organellar Genomes of White Spruce (Picea glauca): Assembly and Annotation.</title>
        <authorList>
            <person name="Jackman S.D."/>
            <person name="Warren R.L."/>
            <person name="Gibb E.A."/>
            <person name="Vandervalk B.P."/>
            <person name="Mohamadi H."/>
            <person name="Chu J."/>
            <person name="Raymond A."/>
            <person name="Pleasance S."/>
            <person name="Coope R."/>
            <person name="Wildung M.R."/>
            <person name="Ritland C.E."/>
            <person name="Bousquet J."/>
            <person name="Jones S.J."/>
            <person name="Bohlmann J."/>
            <person name="Birol I."/>
        </authorList>
    </citation>
    <scope>NUCLEOTIDE SEQUENCE [LARGE SCALE GENOMIC DNA]</scope>
    <source>
        <tissue evidence="2">Flushing bud</tissue>
    </source>
</reference>
<organism evidence="2">
    <name type="scientific">Picea glauca</name>
    <name type="common">White spruce</name>
    <name type="synonym">Pinus glauca</name>
    <dbReference type="NCBI Taxonomy" id="3330"/>
    <lineage>
        <taxon>Eukaryota</taxon>
        <taxon>Viridiplantae</taxon>
        <taxon>Streptophyta</taxon>
        <taxon>Embryophyta</taxon>
        <taxon>Tracheophyta</taxon>
        <taxon>Spermatophyta</taxon>
        <taxon>Pinopsida</taxon>
        <taxon>Pinidae</taxon>
        <taxon>Conifers I</taxon>
        <taxon>Pinales</taxon>
        <taxon>Pinaceae</taxon>
        <taxon>Picea</taxon>
    </lineage>
</organism>
<comment type="caution">
    <text evidence="2">The sequence shown here is derived from an EMBL/GenBank/DDBJ whole genome shotgun (WGS) entry which is preliminary data.</text>
</comment>
<proteinExistence type="predicted"/>
<keyword evidence="2" id="KW-0496">Mitochondrion</keyword>
<sequence>MGILGEPEKETPDEEDIAEAETKQDERGSLRQDDKHPECRESLQGSLEVSIQTLV</sequence>
<gene>
    <name evidence="2" type="ORF">ABT39_MTgene1356</name>
</gene>
<dbReference type="AlphaFoldDB" id="A0A101LWK5"/>
<feature type="compositionally biased region" description="Basic and acidic residues" evidence="1">
    <location>
        <begin position="20"/>
        <end position="41"/>
    </location>
</feature>
<protein>
    <submittedName>
        <fullName evidence="2">Uncharacterized protein</fullName>
    </submittedName>
</protein>